<reference evidence="1 2" key="1">
    <citation type="submission" date="2015-01" db="EMBL/GenBank/DDBJ databases">
        <title>Jeotgalibacillus campisalis genome sequencing.</title>
        <authorList>
            <person name="Goh K.M."/>
            <person name="Chan K.-G."/>
            <person name="Yaakop A.S."/>
            <person name="Ee R."/>
            <person name="Gan H.M."/>
            <person name="Chan C.S."/>
        </authorList>
    </citation>
    <scope>NUCLEOTIDE SEQUENCE [LARGE SCALE GENOMIC DNA]</scope>
    <source>
        <strain evidence="1 2">SF-57</strain>
    </source>
</reference>
<organism evidence="1 2">
    <name type="scientific">Jeotgalibacillus campisalis</name>
    <dbReference type="NCBI Taxonomy" id="220754"/>
    <lineage>
        <taxon>Bacteria</taxon>
        <taxon>Bacillati</taxon>
        <taxon>Bacillota</taxon>
        <taxon>Bacilli</taxon>
        <taxon>Bacillales</taxon>
        <taxon>Caryophanaceae</taxon>
        <taxon>Jeotgalibacillus</taxon>
    </lineage>
</organism>
<dbReference type="EMBL" id="JXRR01000020">
    <property type="protein sequence ID" value="KIL44095.1"/>
    <property type="molecule type" value="Genomic_DNA"/>
</dbReference>
<dbReference type="Proteomes" id="UP000031972">
    <property type="component" value="Unassembled WGS sequence"/>
</dbReference>
<dbReference type="InterPro" id="IPR013324">
    <property type="entry name" value="RNA_pol_sigma_r3/r4-like"/>
</dbReference>
<evidence type="ECO:0000313" key="1">
    <source>
        <dbReference type="EMBL" id="KIL44095.1"/>
    </source>
</evidence>
<dbReference type="SUPFAM" id="SSF88659">
    <property type="entry name" value="Sigma3 and sigma4 domains of RNA polymerase sigma factors"/>
    <property type="match status" value="1"/>
</dbReference>
<dbReference type="InterPro" id="IPR036388">
    <property type="entry name" value="WH-like_DNA-bd_sf"/>
</dbReference>
<dbReference type="RefSeq" id="WP_041060631.1">
    <property type="nucleotide sequence ID" value="NZ_JXRR01000020.1"/>
</dbReference>
<protein>
    <submittedName>
        <fullName evidence="1">Uncharacterized protein</fullName>
    </submittedName>
</protein>
<name>A0A0C2R1C0_9BACL</name>
<sequence length="726" mass="82989">MDQIKSNGEDQLDQYANFAERVLPQAERFLFQMGQNAAQREKIIERIVKELYLSDEKFKSDWIELQHFQKIFEFIFERKRNEQMELEESAALFVHHEDHQLHMLIQELPKNARAAVVLSTFHEFTLEQISFILKTSVEKSGEHLTKGKEELLEKLGREEGTHVSEQNLGKLLGFLKPSYDKVPSIDGKNLFKNADATGPEENKPSFLKSKWPLALAGLFTAFLVYSLLVQPLSNSSQETADSPESNDTDILLSAGDGEVIDSLEKLGQEVERRVQQLAQELGLSEGETAQIEYVQEVLNQHQAFQQRNQLAEEGELNPFEMQDALERLVTPLTYIQEEEYASKDEYSKAIHSDMLTKRYLEMAEPVMIQYEAALKEYEPELENLGDQSMEEFAFSSEAADLLNKIAQNGYEAVVDPERNEFNITIGGEEFNKVADLQSGSGKINDSYIGYIKSIRKELPFMEGEQPLISMEQAPAILLEAEKYLTGMVATEPIGEELLNEHQRLLDFLVKGSESNPVFTDQGMLMPDVKASWEKIMEDDKIENYASARIVRLFYAKLEENNFERFQGWEEFQQEHDTSLVQFLMVGGPDAGLFPLNEELNSLYNDYQTAKEDALLRELTAKETIQLYLNAISIGDLETLYALFAQTQNRPEREVFLAETNRENLYSQDFTHVAEITEVGEQDGVKQMMIVLSYGSRSIVTAVVPLKEENDLWKIVYQHGDMLIAET</sequence>
<evidence type="ECO:0000313" key="2">
    <source>
        <dbReference type="Proteomes" id="UP000031972"/>
    </source>
</evidence>
<dbReference type="OrthoDB" id="2725889at2"/>
<dbReference type="Gene3D" id="1.10.10.10">
    <property type="entry name" value="Winged helix-like DNA-binding domain superfamily/Winged helix DNA-binding domain"/>
    <property type="match status" value="1"/>
</dbReference>
<dbReference type="PATRIC" id="fig|220754.4.peg.3167"/>
<proteinExistence type="predicted"/>
<accession>A0A0C2R1C0</accession>
<keyword evidence="2" id="KW-1185">Reference proteome</keyword>
<gene>
    <name evidence="1" type="ORF">KR50_31530</name>
</gene>
<dbReference type="AlphaFoldDB" id="A0A0C2R1C0"/>
<comment type="caution">
    <text evidence="1">The sequence shown here is derived from an EMBL/GenBank/DDBJ whole genome shotgun (WGS) entry which is preliminary data.</text>
</comment>